<gene>
    <name evidence="4" type="ORF">AVDCRST_MAG28-3424</name>
</gene>
<feature type="domain" description="CsbD-like" evidence="3">
    <location>
        <begin position="17"/>
        <end position="63"/>
    </location>
</feature>
<reference evidence="4" key="1">
    <citation type="submission" date="2020-02" db="EMBL/GenBank/DDBJ databases">
        <authorList>
            <person name="Meier V. D."/>
        </authorList>
    </citation>
    <scope>NUCLEOTIDE SEQUENCE</scope>
    <source>
        <strain evidence="4">AVDCRST_MAG28</strain>
    </source>
</reference>
<feature type="region of interest" description="Disordered" evidence="2">
    <location>
        <begin position="30"/>
        <end position="65"/>
    </location>
</feature>
<proteinExistence type="inferred from homology"/>
<feature type="compositionally biased region" description="Basic and acidic residues" evidence="2">
    <location>
        <begin position="38"/>
        <end position="65"/>
    </location>
</feature>
<evidence type="ECO:0000259" key="3">
    <source>
        <dbReference type="Pfam" id="PF05532"/>
    </source>
</evidence>
<dbReference type="SUPFAM" id="SSF69047">
    <property type="entry name" value="Hypothetical protein YjbJ"/>
    <property type="match status" value="1"/>
</dbReference>
<name>A0A6J4R243_9ACTN</name>
<dbReference type="EMBL" id="CADCVE010000089">
    <property type="protein sequence ID" value="CAA9461914.1"/>
    <property type="molecule type" value="Genomic_DNA"/>
</dbReference>
<sequence>MIFMGRSFKTGDEDIKEGVMNKVKGRLKEAAGAVSGDENLKAEGRSDQRKGAVKEKKGKLKDLLQ</sequence>
<dbReference type="Pfam" id="PF05532">
    <property type="entry name" value="CsbD"/>
    <property type="match status" value="1"/>
</dbReference>
<protein>
    <recommendedName>
        <fullName evidence="3">CsbD-like domain-containing protein</fullName>
    </recommendedName>
</protein>
<organism evidence="4">
    <name type="scientific">uncultured Rubrobacteraceae bacterium</name>
    <dbReference type="NCBI Taxonomy" id="349277"/>
    <lineage>
        <taxon>Bacteria</taxon>
        <taxon>Bacillati</taxon>
        <taxon>Actinomycetota</taxon>
        <taxon>Rubrobacteria</taxon>
        <taxon>Rubrobacterales</taxon>
        <taxon>Rubrobacteraceae</taxon>
        <taxon>environmental samples</taxon>
    </lineage>
</organism>
<dbReference type="Gene3D" id="1.10.1470.10">
    <property type="entry name" value="YjbJ"/>
    <property type="match status" value="1"/>
</dbReference>
<evidence type="ECO:0000256" key="2">
    <source>
        <dbReference type="SAM" id="MobiDB-lite"/>
    </source>
</evidence>
<dbReference type="InterPro" id="IPR036629">
    <property type="entry name" value="YjbJ_sf"/>
</dbReference>
<comment type="similarity">
    <text evidence="1">Belongs to the UPF0337 (CsbD) family.</text>
</comment>
<accession>A0A6J4R243</accession>
<evidence type="ECO:0000256" key="1">
    <source>
        <dbReference type="ARBA" id="ARBA00009129"/>
    </source>
</evidence>
<evidence type="ECO:0000313" key="4">
    <source>
        <dbReference type="EMBL" id="CAA9461914.1"/>
    </source>
</evidence>
<dbReference type="InterPro" id="IPR008462">
    <property type="entry name" value="CsbD"/>
</dbReference>
<dbReference type="AlphaFoldDB" id="A0A6J4R243"/>